<comment type="subcellular location">
    <subcellularLocation>
        <location evidence="1">Membrane</location>
    </subcellularLocation>
</comment>
<keyword evidence="9" id="KW-1185">Reference proteome</keyword>
<evidence type="ECO:0000256" key="5">
    <source>
        <dbReference type="ARBA" id="ARBA00023237"/>
    </source>
</evidence>
<comment type="caution">
    <text evidence="8">The sequence shown here is derived from an EMBL/GenBank/DDBJ whole genome shotgun (WGS) entry which is preliminary data.</text>
</comment>
<dbReference type="PANTHER" id="PTHR12815:SF47">
    <property type="entry name" value="TRANSLOCATION AND ASSEMBLY MODULE SUBUNIT TAMA"/>
    <property type="match status" value="1"/>
</dbReference>
<dbReference type="EMBL" id="QLST01000007">
    <property type="protein sequence ID" value="RBA28446.1"/>
    <property type="molecule type" value="Genomic_DNA"/>
</dbReference>
<evidence type="ECO:0000313" key="9">
    <source>
        <dbReference type="Proteomes" id="UP000253319"/>
    </source>
</evidence>
<dbReference type="PANTHER" id="PTHR12815">
    <property type="entry name" value="SORTING AND ASSEMBLY MACHINERY SAMM50 PROTEIN FAMILY MEMBER"/>
    <property type="match status" value="1"/>
</dbReference>
<evidence type="ECO:0000259" key="6">
    <source>
        <dbReference type="Pfam" id="PF01103"/>
    </source>
</evidence>
<dbReference type="Pfam" id="PF01103">
    <property type="entry name" value="Omp85"/>
    <property type="match status" value="1"/>
</dbReference>
<dbReference type="Proteomes" id="UP000253319">
    <property type="component" value="Unassembled WGS sequence"/>
</dbReference>
<dbReference type="AlphaFoldDB" id="A0A365P1Q0"/>
<reference evidence="8 9" key="1">
    <citation type="submission" date="2018-06" db="EMBL/GenBank/DDBJ databases">
        <title>Flavobacterium tibetense sp. nov., isolated from a wetland YonghuCo on Tibetan Plateau.</title>
        <authorList>
            <person name="Xing P."/>
            <person name="Phurbu D."/>
            <person name="Lu H."/>
        </authorList>
    </citation>
    <scope>NUCLEOTIDE SEQUENCE [LARGE SCALE GENOMIC DNA]</scope>
    <source>
        <strain evidence="8 9">YH5</strain>
    </source>
</reference>
<evidence type="ECO:0000313" key="8">
    <source>
        <dbReference type="EMBL" id="RBA28446.1"/>
    </source>
</evidence>
<gene>
    <name evidence="8" type="ORF">DPN68_06980</name>
</gene>
<evidence type="ECO:0000256" key="2">
    <source>
        <dbReference type="ARBA" id="ARBA00022692"/>
    </source>
</evidence>
<sequence length="852" mass="96819">MKKLLSKIALIFVTGSIIYSCSSVKKVPEGTQLLTKNTLLVNEKTIKDERIESLLSQKPNSKLPLIGFPLRLSMYNMAKDKPDSLYYAWLERKPNRRENLAKFLSNKQVDRLSESFVVSGFSNFLKRTGEAPVIIDDKRIQSSRNRLKAYYTFNLGYFDVQVNTKRDTVGKKKGSVTYEIITGTPSVYDTISHSIESSALEPLYKAIEPQSLIKKGNRFNAEELSNERARITNHFRNNGVYHFQVNHVKYDIDTLNNDHRVNVNVNIENRYIKDGDTLSKTPFRIYTINEVNIFTVNASKKDINRIQDSVSYRDYQIYSDGKLNYKPKALTNAVFIQKGDLFSDKNRTLTTRSLGNLTVFNAPNIEYTEDPDDENGLITNIYLVPRKKFSWTPSIDFTHSNIQDFGITGSMSVAWRNVFKGAEILQFGARGNIGSSRDMANPNNVFFNIAEYGGDIRLTFPRIVFPLDTRRIIKKEMLPTTQMSFGLTNQRNIGLDKENFTGVIAYNWQPRSDLTTRFDLANVQFVRNLNVGNYFNVYGSSYSTLNDLAQIYNIDPLNVDSNSNLTFDGAVNFIDQVVAGQPGGLTPEDREYQIIRSIGERRKRLIENNLIIASSYSFTKNTRVGFTDNNFYILRAKIETAGNVASLIAKQVDAPLSENGNETLLGVEYAQYVKPEADFIKHWDFGKKNVLAIRTFAGIAIPYGNANSIPFSRSYFGGGANDNRGWQAYSLGPGRSGAINDFNEANLKLAFSAEYRFNFFGQLNGALFADAGNIWNVFDNVDDPDYTFNGMKSLQDIALGTGIGFRYDFNFFVFRIDLGYKTYNPAKEMSERWFRDINLSRTVLNFGINYPF</sequence>
<feature type="domain" description="POTRA" evidence="7">
    <location>
        <begin position="207"/>
        <end position="268"/>
    </location>
</feature>
<protein>
    <submittedName>
        <fullName evidence="8">Outer membrane protein assembly factor</fullName>
    </submittedName>
</protein>
<dbReference type="OrthoDB" id="9814535at2"/>
<dbReference type="InterPro" id="IPR000184">
    <property type="entry name" value="Bac_surfAg_D15"/>
</dbReference>
<feature type="domain" description="Bacterial surface antigen (D15)" evidence="6">
    <location>
        <begin position="668"/>
        <end position="829"/>
    </location>
</feature>
<dbReference type="InterPro" id="IPR010827">
    <property type="entry name" value="BamA/TamA_POTRA"/>
</dbReference>
<evidence type="ECO:0000259" key="7">
    <source>
        <dbReference type="Pfam" id="PF07244"/>
    </source>
</evidence>
<dbReference type="GO" id="GO:0019867">
    <property type="term" value="C:outer membrane"/>
    <property type="evidence" value="ECO:0007669"/>
    <property type="project" value="InterPro"/>
</dbReference>
<keyword evidence="2" id="KW-0812">Transmembrane</keyword>
<keyword evidence="3" id="KW-0732">Signal</keyword>
<organism evidence="8 9">
    <name type="scientific">Flavobacterium tibetense</name>
    <dbReference type="NCBI Taxonomy" id="2233533"/>
    <lineage>
        <taxon>Bacteria</taxon>
        <taxon>Pseudomonadati</taxon>
        <taxon>Bacteroidota</taxon>
        <taxon>Flavobacteriia</taxon>
        <taxon>Flavobacteriales</taxon>
        <taxon>Flavobacteriaceae</taxon>
        <taxon>Flavobacterium</taxon>
    </lineage>
</organism>
<keyword evidence="4" id="KW-0472">Membrane</keyword>
<dbReference type="InterPro" id="IPR039910">
    <property type="entry name" value="D15-like"/>
</dbReference>
<dbReference type="RefSeq" id="WP_113988936.1">
    <property type="nucleotide sequence ID" value="NZ_QLST01000007.1"/>
</dbReference>
<accession>A0A365P1Q0</accession>
<dbReference type="PROSITE" id="PS51257">
    <property type="entry name" value="PROKAR_LIPOPROTEIN"/>
    <property type="match status" value="1"/>
</dbReference>
<keyword evidence="5" id="KW-0998">Cell outer membrane</keyword>
<evidence type="ECO:0000256" key="1">
    <source>
        <dbReference type="ARBA" id="ARBA00004370"/>
    </source>
</evidence>
<proteinExistence type="predicted"/>
<name>A0A365P1Q0_9FLAO</name>
<dbReference type="Gene3D" id="3.10.20.310">
    <property type="entry name" value="membrane protein fhac"/>
    <property type="match status" value="1"/>
</dbReference>
<evidence type="ECO:0000256" key="3">
    <source>
        <dbReference type="ARBA" id="ARBA00022729"/>
    </source>
</evidence>
<evidence type="ECO:0000256" key="4">
    <source>
        <dbReference type="ARBA" id="ARBA00023136"/>
    </source>
</evidence>
<dbReference type="Gene3D" id="2.40.160.50">
    <property type="entry name" value="membrane protein fhac: a member of the omp85/tpsb transporter family"/>
    <property type="match status" value="1"/>
</dbReference>
<dbReference type="Pfam" id="PF07244">
    <property type="entry name" value="POTRA"/>
    <property type="match status" value="1"/>
</dbReference>